<organism evidence="5 6">
    <name type="scientific">Notothenia coriiceps</name>
    <name type="common">black rockcod</name>
    <dbReference type="NCBI Taxonomy" id="8208"/>
    <lineage>
        <taxon>Eukaryota</taxon>
        <taxon>Metazoa</taxon>
        <taxon>Chordata</taxon>
        <taxon>Craniata</taxon>
        <taxon>Vertebrata</taxon>
        <taxon>Euteleostomi</taxon>
        <taxon>Actinopterygii</taxon>
        <taxon>Neopterygii</taxon>
        <taxon>Teleostei</taxon>
        <taxon>Neoteleostei</taxon>
        <taxon>Acanthomorphata</taxon>
        <taxon>Eupercaria</taxon>
        <taxon>Perciformes</taxon>
        <taxon>Notothenioidei</taxon>
        <taxon>Nototheniidae</taxon>
        <taxon>Notothenia</taxon>
    </lineage>
</organism>
<dbReference type="GO" id="GO:0003779">
    <property type="term" value="F:actin binding"/>
    <property type="evidence" value="ECO:0007669"/>
    <property type="project" value="TreeGrafter"/>
</dbReference>
<dbReference type="OrthoDB" id="10059618at2759"/>
<dbReference type="PANTHER" id="PTHR22903:SF3">
    <property type="entry name" value="PLECKSTRIN HOMOLOGY DOMAIN-CONTAINING FAMILY H MEMBER 2"/>
    <property type="match status" value="1"/>
</dbReference>
<dbReference type="InterPro" id="IPR035963">
    <property type="entry name" value="FERM_2"/>
</dbReference>
<dbReference type="InterPro" id="IPR002404">
    <property type="entry name" value="IRS_PTB"/>
</dbReference>
<dbReference type="InterPro" id="IPR014352">
    <property type="entry name" value="FERM/acyl-CoA-bd_prot_sf"/>
</dbReference>
<dbReference type="InterPro" id="IPR037720">
    <property type="entry name" value="C2B_Ferlin"/>
</dbReference>
<feature type="domain" description="C2" evidence="3">
    <location>
        <begin position="150"/>
        <end position="290"/>
    </location>
</feature>
<feature type="compositionally biased region" description="Polar residues" evidence="2">
    <location>
        <begin position="274"/>
        <end position="292"/>
    </location>
</feature>
<dbReference type="InterPro" id="IPR019749">
    <property type="entry name" value="Band_41_domain"/>
</dbReference>
<dbReference type="Proteomes" id="UP000504611">
    <property type="component" value="Unplaced"/>
</dbReference>
<dbReference type="Gene3D" id="2.60.40.150">
    <property type="entry name" value="C2 domain"/>
    <property type="match status" value="2"/>
</dbReference>
<proteinExistence type="predicted"/>
<dbReference type="SUPFAM" id="SSF49562">
    <property type="entry name" value="C2 domain (Calcium/lipid-binding domain, CaLB)"/>
    <property type="match status" value="2"/>
</dbReference>
<dbReference type="AlphaFoldDB" id="A0A6I9N7E3"/>
<protein>
    <submittedName>
        <fullName evidence="6">Pleckstrin homology domain-containing family H member 2-like</fullName>
    </submittedName>
</protein>
<dbReference type="InterPro" id="IPR000299">
    <property type="entry name" value="FERM_domain"/>
</dbReference>
<dbReference type="Pfam" id="PF02174">
    <property type="entry name" value="IRS"/>
    <property type="match status" value="1"/>
</dbReference>
<dbReference type="GO" id="GO:0005737">
    <property type="term" value="C:cytoplasm"/>
    <property type="evidence" value="ECO:0007669"/>
    <property type="project" value="TreeGrafter"/>
</dbReference>
<reference evidence="6" key="1">
    <citation type="submission" date="2025-08" db="UniProtKB">
        <authorList>
            <consortium name="RefSeq"/>
        </authorList>
    </citation>
    <scope>IDENTIFICATION</scope>
    <source>
        <tissue evidence="6">Muscle</tissue>
    </source>
</reference>
<dbReference type="PROSITE" id="PS50004">
    <property type="entry name" value="C2"/>
    <property type="match status" value="2"/>
</dbReference>
<name>A0A6I9N7E3_9TELE</name>
<dbReference type="InterPro" id="IPR012968">
    <property type="entry name" value="FerIin_dom"/>
</dbReference>
<dbReference type="CDD" id="cd04011">
    <property type="entry name" value="C2B_Ferlin"/>
    <property type="match status" value="1"/>
</dbReference>
<dbReference type="InterPro" id="IPR035892">
    <property type="entry name" value="C2_domain_sf"/>
</dbReference>
<dbReference type="GeneID" id="104948000"/>
<dbReference type="Gene3D" id="2.30.29.30">
    <property type="entry name" value="Pleckstrin-homology domain (PH domain)/Phosphotyrosine-binding domain (PTB)"/>
    <property type="match status" value="1"/>
</dbReference>
<evidence type="ECO:0000259" key="4">
    <source>
        <dbReference type="PROSITE" id="PS50057"/>
    </source>
</evidence>
<dbReference type="InterPro" id="IPR019748">
    <property type="entry name" value="FERM_central"/>
</dbReference>
<keyword evidence="1" id="KW-0677">Repeat</keyword>
<dbReference type="CDD" id="cd14473">
    <property type="entry name" value="FERM_B-lobe"/>
    <property type="match status" value="1"/>
</dbReference>
<evidence type="ECO:0000313" key="5">
    <source>
        <dbReference type="Proteomes" id="UP000504611"/>
    </source>
</evidence>
<feature type="domain" description="FERM" evidence="4">
    <location>
        <begin position="339"/>
        <end position="664"/>
    </location>
</feature>
<dbReference type="Pfam" id="PF08151">
    <property type="entry name" value="FerI"/>
    <property type="match status" value="1"/>
</dbReference>
<dbReference type="PROSITE" id="PS50057">
    <property type="entry name" value="FERM_3"/>
    <property type="match status" value="1"/>
</dbReference>
<feature type="region of interest" description="Disordered" evidence="2">
    <location>
        <begin position="274"/>
        <end position="329"/>
    </location>
</feature>
<keyword evidence="5" id="KW-1185">Reference proteome</keyword>
<dbReference type="SMART" id="SM00239">
    <property type="entry name" value="C2"/>
    <property type="match status" value="2"/>
</dbReference>
<dbReference type="SUPFAM" id="SSF47031">
    <property type="entry name" value="Second domain of FERM"/>
    <property type="match status" value="1"/>
</dbReference>
<dbReference type="Gene3D" id="1.20.80.10">
    <property type="match status" value="1"/>
</dbReference>
<dbReference type="Pfam" id="PF00373">
    <property type="entry name" value="FERM_M"/>
    <property type="match status" value="1"/>
</dbReference>
<dbReference type="KEGG" id="ncc:104948000"/>
<feature type="region of interest" description="Disordered" evidence="2">
    <location>
        <begin position="687"/>
        <end position="706"/>
    </location>
</feature>
<dbReference type="GO" id="GO:0030835">
    <property type="term" value="P:negative regulation of actin filament depolymerization"/>
    <property type="evidence" value="ECO:0007669"/>
    <property type="project" value="TreeGrafter"/>
</dbReference>
<dbReference type="Pfam" id="PF00168">
    <property type="entry name" value="C2"/>
    <property type="match status" value="2"/>
</dbReference>
<dbReference type="RefSeq" id="XP_010772442.1">
    <property type="nucleotide sequence ID" value="XM_010774140.1"/>
</dbReference>
<sequence>MPSALPVNVNILEAQKLVGVNINPAVFIRVGDQKKHTATQKSTNCPFYNENFQFEFQETPQVLFDKVIEIKVFHRRTLAFLMTHIGTFKIDISTVYNQPDHRFYQKWGPLTDPADTRSGIKGYVKASLSVLMKGDALSMASLPAPSSSSASDDIEKNLLLPRGMASERPWARFRVRIYRAEGLPTMEAGLMAKMSKATDRTVFIDPYVQVSFAGQQGETSVASATSSPVWNEEISFIEQFPPLAQRIRVQVLDDAKMGNIALATHFLDLQQISDPTRNGINPITPPSETSTQDGGGEECRVLPTLHGDGRSRKERGRQAVPNGESCHPLRTPTITPYPFSVPVHFLNNTYQVVSFDASTTVDEFQCRLNQDTGIRKTGLSGFSLFTDDPTGRELEHFLQGAIKICDIISKWEQALKEQHTGKSENTRTVRLTYKNRLYSSLQVRGESERERLLLAYQTNEAIVAGHFPVNKELALEMAALLAQVEFGDFERPFSAPGSAQTKSNQTLKQVLDRFYPKHYRRNTSEEQLRQLLQRLSARWASLRGRSPSECVRIYLTVARKWPFFGARLFEAEAIPPSPEKGARVWLAVHEDGVSVLEHNSVKMLVSHPYKTLVTFGGCKQDFMLVVGQSKDKATEKHLFAMDASKIREITLLISGYINSTHQQKAAAHHLSAPALMVAQPISLKSKELRSKSPPTLGRPSKTPTLL</sequence>
<dbReference type="Pfam" id="PF21989">
    <property type="entry name" value="RA_2"/>
    <property type="match status" value="1"/>
</dbReference>
<dbReference type="SMART" id="SM00295">
    <property type="entry name" value="B41"/>
    <property type="match status" value="1"/>
</dbReference>
<dbReference type="InterPro" id="IPR000008">
    <property type="entry name" value="C2_dom"/>
</dbReference>
<accession>A0A6I9N7E3</accession>
<evidence type="ECO:0000259" key="3">
    <source>
        <dbReference type="PROSITE" id="PS50004"/>
    </source>
</evidence>
<dbReference type="Gene3D" id="3.10.20.90">
    <property type="entry name" value="Phosphatidylinositol 3-kinase Catalytic Subunit, Chain A, domain 1"/>
    <property type="match status" value="1"/>
</dbReference>
<evidence type="ECO:0000256" key="2">
    <source>
        <dbReference type="SAM" id="MobiDB-lite"/>
    </source>
</evidence>
<dbReference type="InterPro" id="IPR011993">
    <property type="entry name" value="PH-like_dom_sf"/>
</dbReference>
<feature type="domain" description="C2" evidence="3">
    <location>
        <begin position="1"/>
        <end position="108"/>
    </location>
</feature>
<evidence type="ECO:0000256" key="1">
    <source>
        <dbReference type="ARBA" id="ARBA00022737"/>
    </source>
</evidence>
<dbReference type="SMART" id="SM01202">
    <property type="entry name" value="FerI"/>
    <property type="match status" value="1"/>
</dbReference>
<dbReference type="PANTHER" id="PTHR22903">
    <property type="entry name" value="PLEKHH PROTEIN"/>
    <property type="match status" value="1"/>
</dbReference>
<evidence type="ECO:0000313" key="6">
    <source>
        <dbReference type="RefSeq" id="XP_010772442.1"/>
    </source>
</evidence>
<gene>
    <name evidence="6" type="primary">LOC104948000</name>
</gene>